<accession>T1CLX8</accession>
<name>T1CLX8_9ZZZZ</name>
<dbReference type="Pfam" id="PF17657">
    <property type="entry name" value="DNA_pol3_finger"/>
    <property type="match status" value="1"/>
</dbReference>
<keyword evidence="3" id="KW-0548">Nucleotidyltransferase</keyword>
<organism evidence="3">
    <name type="scientific">mine drainage metagenome</name>
    <dbReference type="NCBI Taxonomy" id="410659"/>
    <lineage>
        <taxon>unclassified sequences</taxon>
        <taxon>metagenomes</taxon>
        <taxon>ecological metagenomes</taxon>
    </lineage>
</organism>
<keyword evidence="3" id="KW-0808">Transferase</keyword>
<dbReference type="Pfam" id="PF14579">
    <property type="entry name" value="HHH_6"/>
    <property type="match status" value="1"/>
</dbReference>
<feature type="domain" description="DNA polymerase III alpha subunit finger" evidence="2">
    <location>
        <begin position="7"/>
        <end position="153"/>
    </location>
</feature>
<evidence type="ECO:0000259" key="2">
    <source>
        <dbReference type="Pfam" id="PF17657"/>
    </source>
</evidence>
<dbReference type="PANTHER" id="PTHR32294">
    <property type="entry name" value="DNA POLYMERASE III SUBUNIT ALPHA"/>
    <property type="match status" value="1"/>
</dbReference>
<reference evidence="3" key="1">
    <citation type="submission" date="2013-08" db="EMBL/GenBank/DDBJ databases">
        <authorList>
            <person name="Mendez C."/>
            <person name="Richter M."/>
            <person name="Ferrer M."/>
            <person name="Sanchez J."/>
        </authorList>
    </citation>
    <scope>NUCLEOTIDE SEQUENCE</scope>
</reference>
<dbReference type="Gene3D" id="1.10.150.870">
    <property type="match status" value="1"/>
</dbReference>
<dbReference type="EMBL" id="AUZZ01000090">
    <property type="protein sequence ID" value="EQD69304.1"/>
    <property type="molecule type" value="Genomic_DNA"/>
</dbReference>
<dbReference type="GO" id="GO:0003887">
    <property type="term" value="F:DNA-directed DNA polymerase activity"/>
    <property type="evidence" value="ECO:0007669"/>
    <property type="project" value="UniProtKB-EC"/>
</dbReference>
<feature type="non-terminal residue" evidence="3">
    <location>
        <position position="1"/>
    </location>
</feature>
<evidence type="ECO:0000313" key="3">
    <source>
        <dbReference type="EMBL" id="EQD69304.1"/>
    </source>
</evidence>
<dbReference type="GO" id="GO:0008408">
    <property type="term" value="F:3'-5' exonuclease activity"/>
    <property type="evidence" value="ECO:0007669"/>
    <property type="project" value="InterPro"/>
</dbReference>
<dbReference type="InterPro" id="IPR004805">
    <property type="entry name" value="DnaE2/DnaE/PolC"/>
</dbReference>
<reference evidence="3" key="2">
    <citation type="journal article" date="2014" name="ISME J.">
        <title>Microbial stratification in low pH oxic and suboxic macroscopic growths along an acid mine drainage.</title>
        <authorList>
            <person name="Mendez-Garcia C."/>
            <person name="Mesa V."/>
            <person name="Sprenger R.R."/>
            <person name="Richter M."/>
            <person name="Diez M.S."/>
            <person name="Solano J."/>
            <person name="Bargiela R."/>
            <person name="Golyshina O.V."/>
            <person name="Manteca A."/>
            <person name="Ramos J.L."/>
            <person name="Gallego J.R."/>
            <person name="Llorente I."/>
            <person name="Martins Dos Santos V.A."/>
            <person name="Jensen O.N."/>
            <person name="Pelaez A.I."/>
            <person name="Sanchez J."/>
            <person name="Ferrer M."/>
        </authorList>
    </citation>
    <scope>NUCLEOTIDE SEQUENCE</scope>
</reference>
<protein>
    <submittedName>
        <fullName evidence="3">Bacterial DNA polymerase III, alpha subunit domain protein</fullName>
        <ecNumber evidence="3">2.7.7.7</ecNumber>
    </submittedName>
</protein>
<sequence>GKASGAAPLDITQLPLDDPAPYELLKHARTVAVFQFESPGMQRMLKEARPDRFEDIIALGALYRPGPMDLIPSFVARKHGREEVRYPDARVEPILRETYGIMVYQEQVMQMAQIVGGYSLGAADLLRRAMGKKNIEQMARERARFLTGAAANGVEETKADAIFDLMEKFAGYGFNKSHAAAYALVSYQTAWLKAHYPAEFMAATLSSDMEKTDKVVTFLDEARALGLSTLPPDVNQSAWMFVAVDARTIRHGLGALKGVGRAVSEAIAAKPRACHFAIWAICAGAWAARASTSACSKR</sequence>
<dbReference type="InterPro" id="IPR029460">
    <property type="entry name" value="DNAPol_HHH"/>
</dbReference>
<dbReference type="InterPro" id="IPR040982">
    <property type="entry name" value="DNA_pol3_finger"/>
</dbReference>
<comment type="caution">
    <text evidence="3">The sequence shown here is derived from an EMBL/GenBank/DDBJ whole genome shotgun (WGS) entry which is preliminary data.</text>
</comment>
<dbReference type="GO" id="GO:0006260">
    <property type="term" value="P:DNA replication"/>
    <property type="evidence" value="ECO:0007669"/>
    <property type="project" value="InterPro"/>
</dbReference>
<dbReference type="EC" id="2.7.7.7" evidence="3"/>
<dbReference type="AlphaFoldDB" id="T1CLX8"/>
<feature type="domain" description="DNA polymerase helix-hairpin-helix motif" evidence="1">
    <location>
        <begin position="226"/>
        <end position="270"/>
    </location>
</feature>
<gene>
    <name evidence="3" type="ORF">B2A_00122</name>
</gene>
<dbReference type="PANTHER" id="PTHR32294:SF0">
    <property type="entry name" value="DNA POLYMERASE III SUBUNIT ALPHA"/>
    <property type="match status" value="1"/>
</dbReference>
<proteinExistence type="predicted"/>
<evidence type="ECO:0000259" key="1">
    <source>
        <dbReference type="Pfam" id="PF14579"/>
    </source>
</evidence>